<dbReference type="OrthoDB" id="10283262at2759"/>
<accession>A0A2P5CB37</accession>
<keyword evidence="2" id="KW-1185">Reference proteome</keyword>
<dbReference type="EMBL" id="JXTB01000151">
    <property type="protein sequence ID" value="PON58215.1"/>
    <property type="molecule type" value="Genomic_DNA"/>
</dbReference>
<name>A0A2P5CB37_PARAD</name>
<dbReference type="Proteomes" id="UP000237105">
    <property type="component" value="Unassembled WGS sequence"/>
</dbReference>
<organism evidence="1 2">
    <name type="scientific">Parasponia andersonii</name>
    <name type="common">Sponia andersonii</name>
    <dbReference type="NCBI Taxonomy" id="3476"/>
    <lineage>
        <taxon>Eukaryota</taxon>
        <taxon>Viridiplantae</taxon>
        <taxon>Streptophyta</taxon>
        <taxon>Embryophyta</taxon>
        <taxon>Tracheophyta</taxon>
        <taxon>Spermatophyta</taxon>
        <taxon>Magnoliopsida</taxon>
        <taxon>eudicotyledons</taxon>
        <taxon>Gunneridae</taxon>
        <taxon>Pentapetalae</taxon>
        <taxon>rosids</taxon>
        <taxon>fabids</taxon>
        <taxon>Rosales</taxon>
        <taxon>Cannabaceae</taxon>
        <taxon>Parasponia</taxon>
    </lineage>
</organism>
<reference evidence="2" key="1">
    <citation type="submission" date="2016-06" db="EMBL/GenBank/DDBJ databases">
        <title>Parallel loss of symbiosis genes in relatives of nitrogen-fixing non-legume Parasponia.</title>
        <authorList>
            <person name="Van Velzen R."/>
            <person name="Holmer R."/>
            <person name="Bu F."/>
            <person name="Rutten L."/>
            <person name="Van Zeijl A."/>
            <person name="Liu W."/>
            <person name="Santuari L."/>
            <person name="Cao Q."/>
            <person name="Sharma T."/>
            <person name="Shen D."/>
            <person name="Roswanjaya Y."/>
            <person name="Wardhani T."/>
            <person name="Kalhor M.S."/>
            <person name="Jansen J."/>
            <person name="Van den Hoogen J."/>
            <person name="Gungor B."/>
            <person name="Hartog M."/>
            <person name="Hontelez J."/>
            <person name="Verver J."/>
            <person name="Yang W.-C."/>
            <person name="Schijlen E."/>
            <person name="Repin R."/>
            <person name="Schilthuizen M."/>
            <person name="Schranz E."/>
            <person name="Heidstra R."/>
            <person name="Miyata K."/>
            <person name="Fedorova E."/>
            <person name="Kohlen W."/>
            <person name="Bisseling T."/>
            <person name="Smit S."/>
            <person name="Geurts R."/>
        </authorList>
    </citation>
    <scope>NUCLEOTIDE SEQUENCE [LARGE SCALE GENOMIC DNA]</scope>
    <source>
        <strain evidence="2">cv. WU1-14</strain>
    </source>
</reference>
<evidence type="ECO:0000313" key="2">
    <source>
        <dbReference type="Proteomes" id="UP000237105"/>
    </source>
</evidence>
<dbReference type="AlphaFoldDB" id="A0A2P5CB37"/>
<sequence length="63" mass="7498">MRIVAVQDIQEKFKLHFESDCQILFRTLAITIVKYKTELEIDMYRINSQEAVSYQISQLPVYV</sequence>
<comment type="caution">
    <text evidence="1">The sequence shown here is derived from an EMBL/GenBank/DDBJ whole genome shotgun (WGS) entry which is preliminary data.</text>
</comment>
<gene>
    <name evidence="1" type="ORF">PanWU01x14_168140</name>
</gene>
<evidence type="ECO:0000313" key="1">
    <source>
        <dbReference type="EMBL" id="PON58215.1"/>
    </source>
</evidence>
<protein>
    <submittedName>
        <fullName evidence="1">Uncharacterized protein</fullName>
    </submittedName>
</protein>
<proteinExistence type="predicted"/>